<sequence length="285" mass="31044">MKPSCLEKKFNPVVADDACHMASSYAGTSTAKETNYSLLEEIIPANRSSLTPRKQILSVPLKQASHLCGKGSKLFPSRTTCRYKTSEIVDLTSNAQDCNAEGKLMVCSSSKRQKIFEIGASGTGHEKVSCDMASDTGEARLSAPLVDDIIKQDKCKISSARKKKDIVISSSTEFNNNVAAQGGVSNRLNQGILSASCQDAEVQGTNFLIQVQQKLTESEYGEFVGYMKALKSKAMKIGSVLQSIVKLFSGQERLPLLTRFKYYVPQKYHSLYEQYCTSSAGTAGS</sequence>
<evidence type="ECO:0000313" key="1">
    <source>
        <dbReference type="EMBL" id="MBA4620991.1"/>
    </source>
</evidence>
<dbReference type="EMBL" id="GISG01032554">
    <property type="protein sequence ID" value="MBA4620991.1"/>
    <property type="molecule type" value="Transcribed_RNA"/>
</dbReference>
<organism evidence="1">
    <name type="scientific">Opuntia streptacantha</name>
    <name type="common">Prickly pear cactus</name>
    <name type="synonym">Opuntia cardona</name>
    <dbReference type="NCBI Taxonomy" id="393608"/>
    <lineage>
        <taxon>Eukaryota</taxon>
        <taxon>Viridiplantae</taxon>
        <taxon>Streptophyta</taxon>
        <taxon>Embryophyta</taxon>
        <taxon>Tracheophyta</taxon>
        <taxon>Spermatophyta</taxon>
        <taxon>Magnoliopsida</taxon>
        <taxon>eudicotyledons</taxon>
        <taxon>Gunneridae</taxon>
        <taxon>Pentapetalae</taxon>
        <taxon>Caryophyllales</taxon>
        <taxon>Cactineae</taxon>
        <taxon>Cactaceae</taxon>
        <taxon>Opuntioideae</taxon>
        <taxon>Opuntia</taxon>
    </lineage>
</organism>
<accession>A0A7C8YLI2</accession>
<reference evidence="1" key="1">
    <citation type="journal article" date="2013" name="J. Plant Res.">
        <title>Effect of fungi and light on seed germination of three Opuntia species from semiarid lands of central Mexico.</title>
        <authorList>
            <person name="Delgado-Sanchez P."/>
            <person name="Jimenez-Bremont J.F."/>
            <person name="Guerrero-Gonzalez Mde L."/>
            <person name="Flores J."/>
        </authorList>
    </citation>
    <scope>NUCLEOTIDE SEQUENCE</scope>
    <source>
        <tissue evidence="1">Cladode</tissue>
    </source>
</reference>
<dbReference type="Pfam" id="PF23116">
    <property type="entry name" value="HHD_RTEL1"/>
    <property type="match status" value="1"/>
</dbReference>
<dbReference type="Gene3D" id="1.20.1160.20">
    <property type="match status" value="1"/>
</dbReference>
<proteinExistence type="predicted"/>
<protein>
    <submittedName>
        <fullName evidence="1">Uncharacterized protein</fullName>
    </submittedName>
</protein>
<dbReference type="AlphaFoldDB" id="A0A7C8YLI2"/>
<reference evidence="1" key="2">
    <citation type="submission" date="2020-07" db="EMBL/GenBank/DDBJ databases">
        <authorList>
            <person name="Vera ALvarez R."/>
            <person name="Arias-Moreno D.M."/>
            <person name="Jimenez-Jacinto V."/>
            <person name="Jimenez-Bremont J.F."/>
            <person name="Swaminathan K."/>
            <person name="Moose S.P."/>
            <person name="Guerrero-Gonzalez M.L."/>
            <person name="Marino-Ramirez L."/>
            <person name="Landsman D."/>
            <person name="Rodriguez-Kessler M."/>
            <person name="Delgado-Sanchez P."/>
        </authorList>
    </citation>
    <scope>NUCLEOTIDE SEQUENCE</scope>
    <source>
        <tissue evidence="1">Cladode</tissue>
    </source>
</reference>
<name>A0A7C8YLI2_OPUST</name>